<keyword evidence="1" id="KW-1133">Transmembrane helix</keyword>
<proteinExistence type="predicted"/>
<evidence type="ECO:0008006" key="4">
    <source>
        <dbReference type="Google" id="ProtNLM"/>
    </source>
</evidence>
<dbReference type="AlphaFoldDB" id="A0A1Q3AWD8"/>
<comment type="caution">
    <text evidence="2">The sequence shown here is derived from an EMBL/GenBank/DDBJ whole genome shotgun (WGS) entry which is preliminary data.</text>
</comment>
<reference evidence="3" key="1">
    <citation type="submission" date="2016-04" db="EMBL/GenBank/DDBJ databases">
        <title>Cephalotus genome sequencing.</title>
        <authorList>
            <person name="Fukushima K."/>
            <person name="Hasebe M."/>
            <person name="Fang X."/>
        </authorList>
    </citation>
    <scope>NUCLEOTIDE SEQUENCE [LARGE SCALE GENOMIC DNA]</scope>
    <source>
        <strain evidence="3">cv. St1</strain>
    </source>
</reference>
<dbReference type="EMBL" id="BDDD01000126">
    <property type="protein sequence ID" value="GAV59873.1"/>
    <property type="molecule type" value="Genomic_DNA"/>
</dbReference>
<protein>
    <recommendedName>
        <fullName evidence="4">PPR domain-containing protein</fullName>
    </recommendedName>
</protein>
<keyword evidence="1" id="KW-0812">Transmembrane</keyword>
<organism evidence="2 3">
    <name type="scientific">Cephalotus follicularis</name>
    <name type="common">Albany pitcher plant</name>
    <dbReference type="NCBI Taxonomy" id="3775"/>
    <lineage>
        <taxon>Eukaryota</taxon>
        <taxon>Viridiplantae</taxon>
        <taxon>Streptophyta</taxon>
        <taxon>Embryophyta</taxon>
        <taxon>Tracheophyta</taxon>
        <taxon>Spermatophyta</taxon>
        <taxon>Magnoliopsida</taxon>
        <taxon>eudicotyledons</taxon>
        <taxon>Gunneridae</taxon>
        <taxon>Pentapetalae</taxon>
        <taxon>rosids</taxon>
        <taxon>fabids</taxon>
        <taxon>Oxalidales</taxon>
        <taxon>Cephalotaceae</taxon>
        <taxon>Cephalotus</taxon>
    </lineage>
</organism>
<evidence type="ECO:0000256" key="1">
    <source>
        <dbReference type="SAM" id="Phobius"/>
    </source>
</evidence>
<gene>
    <name evidence="2" type="ORF">CFOL_v3_03404</name>
</gene>
<keyword evidence="1" id="KW-0472">Membrane</keyword>
<dbReference type="InParanoid" id="A0A1Q3AWD8"/>
<dbReference type="InterPro" id="IPR046960">
    <property type="entry name" value="PPR_At4g14850-like_plant"/>
</dbReference>
<feature type="transmembrane region" description="Helical" evidence="1">
    <location>
        <begin position="87"/>
        <end position="111"/>
    </location>
</feature>
<dbReference type="Gene3D" id="1.25.40.10">
    <property type="entry name" value="Tetratricopeptide repeat domain"/>
    <property type="match status" value="1"/>
</dbReference>
<keyword evidence="3" id="KW-1185">Reference proteome</keyword>
<dbReference type="GO" id="GO:0003723">
    <property type="term" value="F:RNA binding"/>
    <property type="evidence" value="ECO:0007669"/>
    <property type="project" value="InterPro"/>
</dbReference>
<dbReference type="STRING" id="3775.A0A1Q3AWD8"/>
<dbReference type="InterPro" id="IPR011990">
    <property type="entry name" value="TPR-like_helical_dom_sf"/>
</dbReference>
<dbReference type="Proteomes" id="UP000187406">
    <property type="component" value="Unassembled WGS sequence"/>
</dbReference>
<dbReference type="GO" id="GO:0009451">
    <property type="term" value="P:RNA modification"/>
    <property type="evidence" value="ECO:0007669"/>
    <property type="project" value="InterPro"/>
</dbReference>
<name>A0A1Q3AWD8_CEPFO</name>
<accession>A0A1Q3AWD8</accession>
<dbReference type="PANTHER" id="PTHR47926">
    <property type="entry name" value="PENTATRICOPEPTIDE REPEAT-CONTAINING PROTEIN"/>
    <property type="match status" value="1"/>
</dbReference>
<sequence>MLLDEVEIDSITLLVVIQTSAMFGCLKLGLQLHQIVIKFNYCDDMFIVNSLLNMYIEVGSLELARELFDANPTCDVALWNSMLFVYIYIYMCVCVCVCVCVFNLLILVTYVKRFVFN</sequence>
<dbReference type="OrthoDB" id="9990610at2759"/>
<evidence type="ECO:0000313" key="3">
    <source>
        <dbReference type="Proteomes" id="UP000187406"/>
    </source>
</evidence>
<evidence type="ECO:0000313" key="2">
    <source>
        <dbReference type="EMBL" id="GAV59873.1"/>
    </source>
</evidence>